<name>A0A6F8Y9Q4_9ACTN</name>
<proteinExistence type="predicted"/>
<organism evidence="2 3">
    <name type="scientific">Phytohabitans suffuscus</name>
    <dbReference type="NCBI Taxonomy" id="624315"/>
    <lineage>
        <taxon>Bacteria</taxon>
        <taxon>Bacillati</taxon>
        <taxon>Actinomycetota</taxon>
        <taxon>Actinomycetes</taxon>
        <taxon>Micromonosporales</taxon>
        <taxon>Micromonosporaceae</taxon>
    </lineage>
</organism>
<dbReference type="AlphaFoldDB" id="A0A6F8Y9Q4"/>
<sequence>METVNDVGRMRIVGGSLALDYVNTRSGPPAGPPDDDVLHRYDDLVAWARHAGVVTEPEAARLRRQARARPDDARDLFQRALGVRDHLDALFRTVATGGRPSGRQLARLSGDTAEALAHAQLVLGDGHYRWRWTGHQDLGRPLWPVVHAAAELLTTGPLERIKTCSGCRFVFVDESKNRSRRWCSMEDCGTAAKIRRYVARRAASRH</sequence>
<dbReference type="PANTHER" id="PTHR35525:SF3">
    <property type="entry name" value="BLL6575 PROTEIN"/>
    <property type="match status" value="1"/>
</dbReference>
<dbReference type="SUPFAM" id="SSF160904">
    <property type="entry name" value="Jann2411-like"/>
    <property type="match status" value="1"/>
</dbReference>
<reference evidence="2 3" key="1">
    <citation type="submission" date="2020-03" db="EMBL/GenBank/DDBJ databases">
        <title>Whole genome shotgun sequence of Phytohabitans suffuscus NBRC 105367.</title>
        <authorList>
            <person name="Komaki H."/>
            <person name="Tamura T."/>
        </authorList>
    </citation>
    <scope>NUCLEOTIDE SEQUENCE [LARGE SCALE GENOMIC DNA]</scope>
    <source>
        <strain evidence="2 3">NBRC 105367</strain>
    </source>
</reference>
<dbReference type="KEGG" id="psuu:Psuf_001550"/>
<keyword evidence="3" id="KW-1185">Reference proteome</keyword>
<dbReference type="InterPro" id="IPR010852">
    <property type="entry name" value="ABATE"/>
</dbReference>
<dbReference type="Pfam" id="PF11706">
    <property type="entry name" value="zf-CGNR"/>
    <property type="match status" value="1"/>
</dbReference>
<evidence type="ECO:0000313" key="2">
    <source>
        <dbReference type="EMBL" id="BCB82842.1"/>
    </source>
</evidence>
<feature type="domain" description="Zinc finger CGNR" evidence="1">
    <location>
        <begin position="160"/>
        <end position="201"/>
    </location>
</feature>
<evidence type="ECO:0000259" key="1">
    <source>
        <dbReference type="Pfam" id="PF11706"/>
    </source>
</evidence>
<dbReference type="Proteomes" id="UP000503011">
    <property type="component" value="Chromosome"/>
</dbReference>
<dbReference type="Gene3D" id="1.10.3300.10">
    <property type="entry name" value="Jann2411-like domain"/>
    <property type="match status" value="1"/>
</dbReference>
<dbReference type="InterPro" id="IPR023286">
    <property type="entry name" value="ABATE_dom_sf"/>
</dbReference>
<reference evidence="2 3" key="2">
    <citation type="submission" date="2020-03" db="EMBL/GenBank/DDBJ databases">
        <authorList>
            <person name="Ichikawa N."/>
            <person name="Kimura A."/>
            <person name="Kitahashi Y."/>
            <person name="Uohara A."/>
        </authorList>
    </citation>
    <scope>NUCLEOTIDE SEQUENCE [LARGE SCALE GENOMIC DNA]</scope>
    <source>
        <strain evidence="2 3">NBRC 105367</strain>
    </source>
</reference>
<accession>A0A6F8Y9Q4</accession>
<dbReference type="EMBL" id="AP022871">
    <property type="protein sequence ID" value="BCB82842.1"/>
    <property type="molecule type" value="Genomic_DNA"/>
</dbReference>
<dbReference type="InterPro" id="IPR021005">
    <property type="entry name" value="Znf_CGNR"/>
</dbReference>
<protein>
    <recommendedName>
        <fullName evidence="1">Zinc finger CGNR domain-containing protein</fullName>
    </recommendedName>
</protein>
<evidence type="ECO:0000313" key="3">
    <source>
        <dbReference type="Proteomes" id="UP000503011"/>
    </source>
</evidence>
<dbReference type="Pfam" id="PF07336">
    <property type="entry name" value="ABATE"/>
    <property type="match status" value="1"/>
</dbReference>
<dbReference type="PANTHER" id="PTHR35525">
    <property type="entry name" value="BLL6575 PROTEIN"/>
    <property type="match status" value="1"/>
</dbReference>
<gene>
    <name evidence="2" type="ORF">Psuf_001550</name>
</gene>